<keyword evidence="2" id="KW-0808">Transferase</keyword>
<evidence type="ECO:0000313" key="2">
    <source>
        <dbReference type="EMBL" id="RZE22343.1"/>
    </source>
</evidence>
<comment type="caution">
    <text evidence="2">The sequence shown here is derived from an EMBL/GenBank/DDBJ whole genome shotgun (WGS) entry which is preliminary data.</text>
</comment>
<dbReference type="AlphaFoldDB" id="A0A126Y3X9"/>
<sequence>MSTPALSALPVRPLTLRDLPACTSLAYDRGWSPEEHKWRLLLAAGHGVGVDAPDGRGLLGACTLTDFGPHEAPAFTAIGMMLIADRYAGRGFGRRLLEHVVQYSERVPLTLYASGSLLPLARKLGFTSVGRAAAATGRLTGPATFPERAGLTLSPARAGDLPRILQLDAEVFGTDRTPLIARLPAFADRFLVAEGDGELTGFAARWPNTATEVVGPLVARDTRTAQALITGLAEGSTRPLRVDVDVRHTALLEWLGERGMPVVATSELMTRALPGLPGDWTRRFAPLTVAAA</sequence>
<dbReference type="Proteomes" id="UP000292693">
    <property type="component" value="Unassembled WGS sequence"/>
</dbReference>
<evidence type="ECO:0000313" key="5">
    <source>
        <dbReference type="Proteomes" id="UP000292693"/>
    </source>
</evidence>
<reference evidence="4 5" key="1">
    <citation type="submission" date="2017-12" db="EMBL/GenBank/DDBJ databases">
        <title>Population genomics insights into the ecological differentiation and adaptive evolution in streptomycetes.</title>
        <authorList>
            <person name="Li Y."/>
            <person name="Huang Y."/>
        </authorList>
    </citation>
    <scope>NUCLEOTIDE SEQUENCE [LARGE SCALE GENOMIC DNA]</scope>
    <source>
        <strain evidence="3 4">FXJ.2339</strain>
        <strain evidence="2 5">NBRC 100770</strain>
    </source>
</reference>
<dbReference type="Gene3D" id="3.40.630.30">
    <property type="match status" value="1"/>
</dbReference>
<protein>
    <submittedName>
        <fullName evidence="2">N-acetyltransferase</fullName>
    </submittedName>
</protein>
<dbReference type="Gene3D" id="3.40.630.90">
    <property type="match status" value="1"/>
</dbReference>
<evidence type="ECO:0000259" key="1">
    <source>
        <dbReference type="PROSITE" id="PS51186"/>
    </source>
</evidence>
<dbReference type="InterPro" id="IPR052729">
    <property type="entry name" value="Acyl/Acetyltrans_Enzymes"/>
</dbReference>
<gene>
    <name evidence="3" type="ORF">C0Q91_15725</name>
    <name evidence="2" type="ORF">C0Q92_15710</name>
</gene>
<dbReference type="PANTHER" id="PTHR47237">
    <property type="entry name" value="SLL0310 PROTEIN"/>
    <property type="match status" value="1"/>
</dbReference>
<dbReference type="Pfam" id="PF00583">
    <property type="entry name" value="Acetyltransf_1"/>
    <property type="match status" value="1"/>
</dbReference>
<feature type="domain" description="N-acetyltransferase" evidence="1">
    <location>
        <begin position="9"/>
        <end position="152"/>
    </location>
</feature>
<name>A0A126Y3X9_9ACTN</name>
<dbReference type="EMBL" id="PKLK01000018">
    <property type="protein sequence ID" value="RZE39815.1"/>
    <property type="molecule type" value="Genomic_DNA"/>
</dbReference>
<feature type="domain" description="N-acetyltransferase" evidence="1">
    <location>
        <begin position="151"/>
        <end position="274"/>
    </location>
</feature>
<dbReference type="EMBL" id="PKLL01000018">
    <property type="protein sequence ID" value="RZE22343.1"/>
    <property type="molecule type" value="Genomic_DNA"/>
</dbReference>
<dbReference type="GeneID" id="97268720"/>
<dbReference type="GO" id="GO:0016747">
    <property type="term" value="F:acyltransferase activity, transferring groups other than amino-acyl groups"/>
    <property type="evidence" value="ECO:0007669"/>
    <property type="project" value="InterPro"/>
</dbReference>
<proteinExistence type="predicted"/>
<dbReference type="InterPro" id="IPR000182">
    <property type="entry name" value="GNAT_dom"/>
</dbReference>
<evidence type="ECO:0000313" key="3">
    <source>
        <dbReference type="EMBL" id="RZE39815.1"/>
    </source>
</evidence>
<dbReference type="SUPFAM" id="SSF55729">
    <property type="entry name" value="Acyl-CoA N-acyltransferases (Nat)"/>
    <property type="match status" value="1"/>
</dbReference>
<dbReference type="InterPro" id="IPR041496">
    <property type="entry name" value="YitH/HolE_GNAT"/>
</dbReference>
<evidence type="ECO:0000313" key="4">
    <source>
        <dbReference type="Proteomes" id="UP000292095"/>
    </source>
</evidence>
<dbReference type="PANTHER" id="PTHR47237:SF2">
    <property type="entry name" value="BLL4206 PROTEIN"/>
    <property type="match status" value="1"/>
</dbReference>
<dbReference type="RefSeq" id="WP_030307487.1">
    <property type="nucleotide sequence ID" value="NZ_CP014485.1"/>
</dbReference>
<accession>A0A126Y3X9</accession>
<dbReference type="Pfam" id="PF18014">
    <property type="entry name" value="Acetyltransf_18"/>
    <property type="match status" value="1"/>
</dbReference>
<accession>A0A0X3WKP9</accession>
<dbReference type="PROSITE" id="PS51186">
    <property type="entry name" value="GNAT"/>
    <property type="match status" value="2"/>
</dbReference>
<organism evidence="2 5">
    <name type="scientific">Streptomyces albidoflavus</name>
    <dbReference type="NCBI Taxonomy" id="1886"/>
    <lineage>
        <taxon>Bacteria</taxon>
        <taxon>Bacillati</taxon>
        <taxon>Actinomycetota</taxon>
        <taxon>Actinomycetes</taxon>
        <taxon>Kitasatosporales</taxon>
        <taxon>Streptomycetaceae</taxon>
        <taxon>Streptomyces</taxon>
        <taxon>Streptomyces albidoflavus group</taxon>
    </lineage>
</organism>
<dbReference type="Proteomes" id="UP000292095">
    <property type="component" value="Unassembled WGS sequence"/>
</dbReference>
<dbReference type="InterPro" id="IPR016181">
    <property type="entry name" value="Acyl_CoA_acyltransferase"/>
</dbReference>